<proteinExistence type="predicted"/>
<sequence>MGAIIFLLVVFAPYGLAFVLGLILLFKCLGANDILAIISTKSKHKLMTRYFHNYVLIYRTVLPAHENVLIVQKHFLPSA</sequence>
<dbReference type="EMBL" id="FXUV01000076">
    <property type="protein sequence ID" value="SMQ13558.1"/>
    <property type="molecule type" value="Genomic_DNA"/>
</dbReference>
<evidence type="ECO:0000313" key="1">
    <source>
        <dbReference type="EMBL" id="SMQ13558.1"/>
    </source>
</evidence>
<reference evidence="1" key="1">
    <citation type="submission" date="2017-05" db="EMBL/GenBank/DDBJ databases">
        <authorList>
            <person name="Song R."/>
            <person name="Chenine A.L."/>
            <person name="Ruprecht R.M."/>
        </authorList>
    </citation>
    <scope>NUCLEOTIDE SEQUENCE</scope>
    <source>
        <strain evidence="1">Kingella_eburonensis</strain>
    </source>
</reference>
<dbReference type="AlphaFoldDB" id="A0A238HIQ5"/>
<accession>A0A238HIQ5</accession>
<name>A0A238HIQ5_9NEIS</name>
<protein>
    <submittedName>
        <fullName evidence="1">Uncharacterized protein</fullName>
    </submittedName>
</protein>
<gene>
    <name evidence="1" type="ORF">KEBURONENSIS_02095</name>
</gene>
<organism evidence="1">
    <name type="scientific">Kingella negevensis</name>
    <dbReference type="NCBI Taxonomy" id="1522312"/>
    <lineage>
        <taxon>Bacteria</taxon>
        <taxon>Pseudomonadati</taxon>
        <taxon>Pseudomonadota</taxon>
        <taxon>Betaproteobacteria</taxon>
        <taxon>Neisseriales</taxon>
        <taxon>Neisseriaceae</taxon>
        <taxon>Kingella</taxon>
    </lineage>
</organism>